<keyword evidence="2" id="KW-1185">Reference proteome</keyword>
<proteinExistence type="predicted"/>
<reference evidence="1" key="2">
    <citation type="submission" date="2023-05" db="EMBL/GenBank/DDBJ databases">
        <authorList>
            <consortium name="Lawrence Berkeley National Laboratory"/>
            <person name="Steindorff A."/>
            <person name="Hensen N."/>
            <person name="Bonometti L."/>
            <person name="Westerberg I."/>
            <person name="Brannstrom I.O."/>
            <person name="Guillou S."/>
            <person name="Cros-Aarteil S."/>
            <person name="Calhoun S."/>
            <person name="Haridas S."/>
            <person name="Kuo A."/>
            <person name="Mondo S."/>
            <person name="Pangilinan J."/>
            <person name="Riley R."/>
            <person name="Labutti K."/>
            <person name="Andreopoulos B."/>
            <person name="Lipzen A."/>
            <person name="Chen C."/>
            <person name="Yanf M."/>
            <person name="Daum C."/>
            <person name="Ng V."/>
            <person name="Clum A."/>
            <person name="Ohm R."/>
            <person name="Martin F."/>
            <person name="Silar P."/>
            <person name="Natvig D."/>
            <person name="Lalanne C."/>
            <person name="Gautier V."/>
            <person name="Ament-Velasquez S.L."/>
            <person name="Kruys A."/>
            <person name="Hutchinson M.I."/>
            <person name="Powell A.J."/>
            <person name="Barry K."/>
            <person name="Miller A.N."/>
            <person name="Grigoriev I.V."/>
            <person name="Debuchy R."/>
            <person name="Gladieux P."/>
            <person name="Thoren M.H."/>
            <person name="Johannesson H."/>
        </authorList>
    </citation>
    <scope>NUCLEOTIDE SEQUENCE</scope>
    <source>
        <strain evidence="1">CBS 508.74</strain>
    </source>
</reference>
<name>A0AAN6TCV9_9PEZI</name>
<comment type="caution">
    <text evidence="1">The sequence shown here is derived from an EMBL/GenBank/DDBJ whole genome shotgun (WGS) entry which is preliminary data.</text>
</comment>
<dbReference type="Proteomes" id="UP001302812">
    <property type="component" value="Unassembled WGS sequence"/>
</dbReference>
<dbReference type="AlphaFoldDB" id="A0AAN6TCV9"/>
<accession>A0AAN6TCV9</accession>
<sequence length="106" mass="11985">MHSLGEWQICCGLFALRAFFRLGTESSPTIASEPLSSTKGFCFLVSWIGANKSPFDLHCVTLLCRSSLLGSRFLACEQLHDYYKEDRIRGLSDGRCRSDRERGMRS</sequence>
<protein>
    <submittedName>
        <fullName evidence="1">Uncharacterized protein</fullName>
    </submittedName>
</protein>
<organism evidence="1 2">
    <name type="scientific">Canariomyces notabilis</name>
    <dbReference type="NCBI Taxonomy" id="2074819"/>
    <lineage>
        <taxon>Eukaryota</taxon>
        <taxon>Fungi</taxon>
        <taxon>Dikarya</taxon>
        <taxon>Ascomycota</taxon>
        <taxon>Pezizomycotina</taxon>
        <taxon>Sordariomycetes</taxon>
        <taxon>Sordariomycetidae</taxon>
        <taxon>Sordariales</taxon>
        <taxon>Chaetomiaceae</taxon>
        <taxon>Canariomyces</taxon>
    </lineage>
</organism>
<evidence type="ECO:0000313" key="1">
    <source>
        <dbReference type="EMBL" id="KAK4112078.1"/>
    </source>
</evidence>
<reference evidence="1" key="1">
    <citation type="journal article" date="2023" name="Mol. Phylogenet. Evol.">
        <title>Genome-scale phylogeny and comparative genomics of the fungal order Sordariales.</title>
        <authorList>
            <person name="Hensen N."/>
            <person name="Bonometti L."/>
            <person name="Westerberg I."/>
            <person name="Brannstrom I.O."/>
            <person name="Guillou S."/>
            <person name="Cros-Aarteil S."/>
            <person name="Calhoun S."/>
            <person name="Haridas S."/>
            <person name="Kuo A."/>
            <person name="Mondo S."/>
            <person name="Pangilinan J."/>
            <person name="Riley R."/>
            <person name="LaButti K."/>
            <person name="Andreopoulos B."/>
            <person name="Lipzen A."/>
            <person name="Chen C."/>
            <person name="Yan M."/>
            <person name="Daum C."/>
            <person name="Ng V."/>
            <person name="Clum A."/>
            <person name="Steindorff A."/>
            <person name="Ohm R.A."/>
            <person name="Martin F."/>
            <person name="Silar P."/>
            <person name="Natvig D.O."/>
            <person name="Lalanne C."/>
            <person name="Gautier V."/>
            <person name="Ament-Velasquez S.L."/>
            <person name="Kruys A."/>
            <person name="Hutchinson M.I."/>
            <person name="Powell A.J."/>
            <person name="Barry K."/>
            <person name="Miller A.N."/>
            <person name="Grigoriev I.V."/>
            <person name="Debuchy R."/>
            <person name="Gladieux P."/>
            <person name="Hiltunen Thoren M."/>
            <person name="Johannesson H."/>
        </authorList>
    </citation>
    <scope>NUCLEOTIDE SEQUENCE</scope>
    <source>
        <strain evidence="1">CBS 508.74</strain>
    </source>
</reference>
<evidence type="ECO:0000313" key="2">
    <source>
        <dbReference type="Proteomes" id="UP001302812"/>
    </source>
</evidence>
<dbReference type="GeneID" id="89932619"/>
<dbReference type="RefSeq" id="XP_064669648.1">
    <property type="nucleotide sequence ID" value="XM_064808496.1"/>
</dbReference>
<gene>
    <name evidence="1" type="ORF">N656DRAFT_107240</name>
</gene>
<dbReference type="EMBL" id="MU853343">
    <property type="protein sequence ID" value="KAK4112078.1"/>
    <property type="molecule type" value="Genomic_DNA"/>
</dbReference>